<dbReference type="OrthoDB" id="429143at2759"/>
<organism evidence="1 2">
    <name type="scientific">Zizania palustris</name>
    <name type="common">Northern wild rice</name>
    <dbReference type="NCBI Taxonomy" id="103762"/>
    <lineage>
        <taxon>Eukaryota</taxon>
        <taxon>Viridiplantae</taxon>
        <taxon>Streptophyta</taxon>
        <taxon>Embryophyta</taxon>
        <taxon>Tracheophyta</taxon>
        <taxon>Spermatophyta</taxon>
        <taxon>Magnoliopsida</taxon>
        <taxon>Liliopsida</taxon>
        <taxon>Poales</taxon>
        <taxon>Poaceae</taxon>
        <taxon>BOP clade</taxon>
        <taxon>Oryzoideae</taxon>
        <taxon>Oryzeae</taxon>
        <taxon>Zizaniinae</taxon>
        <taxon>Zizania</taxon>
    </lineage>
</organism>
<dbReference type="Proteomes" id="UP000729402">
    <property type="component" value="Unassembled WGS sequence"/>
</dbReference>
<proteinExistence type="predicted"/>
<dbReference type="AlphaFoldDB" id="A0A8J5RPD0"/>
<keyword evidence="2" id="KW-1185">Reference proteome</keyword>
<sequence>MCNMLEGGKTPLHKRRELMEMGFHLIKSSLTTVYAATRTLVNVLAALKKAETTRDELHRLRQVQQHRQHRLLA</sequence>
<evidence type="ECO:0000313" key="2">
    <source>
        <dbReference type="Proteomes" id="UP000729402"/>
    </source>
</evidence>
<name>A0A8J5RPD0_ZIZPA</name>
<evidence type="ECO:0000313" key="1">
    <source>
        <dbReference type="EMBL" id="KAG8051307.1"/>
    </source>
</evidence>
<reference evidence="1" key="1">
    <citation type="journal article" date="2021" name="bioRxiv">
        <title>Whole Genome Assembly and Annotation of Northern Wild Rice, Zizania palustris L., Supports a Whole Genome Duplication in the Zizania Genus.</title>
        <authorList>
            <person name="Haas M."/>
            <person name="Kono T."/>
            <person name="Macchietto M."/>
            <person name="Millas R."/>
            <person name="McGilp L."/>
            <person name="Shao M."/>
            <person name="Duquette J."/>
            <person name="Hirsch C.N."/>
            <person name="Kimball J."/>
        </authorList>
    </citation>
    <scope>NUCLEOTIDE SEQUENCE</scope>
    <source>
        <tissue evidence="1">Fresh leaf tissue</tissue>
    </source>
</reference>
<dbReference type="EMBL" id="JAAALK010000289">
    <property type="protein sequence ID" value="KAG8051307.1"/>
    <property type="molecule type" value="Genomic_DNA"/>
</dbReference>
<protein>
    <submittedName>
        <fullName evidence="1">Uncharacterized protein</fullName>
    </submittedName>
</protein>
<accession>A0A8J5RPD0</accession>
<comment type="caution">
    <text evidence="1">The sequence shown here is derived from an EMBL/GenBank/DDBJ whole genome shotgun (WGS) entry which is preliminary data.</text>
</comment>
<gene>
    <name evidence="1" type="ORF">GUJ93_ZPchr0009g766</name>
</gene>
<reference evidence="1" key="2">
    <citation type="submission" date="2021-02" db="EMBL/GenBank/DDBJ databases">
        <authorList>
            <person name="Kimball J.A."/>
            <person name="Haas M.W."/>
            <person name="Macchietto M."/>
            <person name="Kono T."/>
            <person name="Duquette J."/>
            <person name="Shao M."/>
        </authorList>
    </citation>
    <scope>NUCLEOTIDE SEQUENCE</scope>
    <source>
        <tissue evidence="1">Fresh leaf tissue</tissue>
    </source>
</reference>